<proteinExistence type="predicted"/>
<feature type="domain" description="Integrase zinc-binding" evidence="1">
    <location>
        <begin position="158"/>
        <end position="211"/>
    </location>
</feature>
<name>A0ABR3HUP8_LOXSC</name>
<protein>
    <recommendedName>
        <fullName evidence="1">Integrase zinc-binding domain-containing protein</fullName>
    </recommendedName>
</protein>
<dbReference type="SUPFAM" id="SSF53098">
    <property type="entry name" value="Ribonuclease H-like"/>
    <property type="match status" value="1"/>
</dbReference>
<dbReference type="InterPro" id="IPR012337">
    <property type="entry name" value="RNaseH-like_sf"/>
</dbReference>
<dbReference type="Pfam" id="PF17921">
    <property type="entry name" value="Integrase_H2C2"/>
    <property type="match status" value="1"/>
</dbReference>
<evidence type="ECO:0000313" key="2">
    <source>
        <dbReference type="EMBL" id="KAL0880271.1"/>
    </source>
</evidence>
<reference evidence="2 3" key="1">
    <citation type="submission" date="2024-06" db="EMBL/GenBank/DDBJ databases">
        <title>A chromosome-level genome assembly of beet webworm, Loxostege sticticalis.</title>
        <authorList>
            <person name="Zhang Y."/>
        </authorList>
    </citation>
    <scope>NUCLEOTIDE SEQUENCE [LARGE SCALE GENOMIC DNA]</scope>
    <source>
        <strain evidence="2">AQ026</strain>
        <tissue evidence="2">Whole body</tissue>
    </source>
</reference>
<dbReference type="Gene3D" id="1.10.340.70">
    <property type="match status" value="1"/>
</dbReference>
<keyword evidence="3" id="KW-1185">Reference proteome</keyword>
<accession>A0ABR3HUP8</accession>
<organism evidence="2 3">
    <name type="scientific">Loxostege sticticalis</name>
    <name type="common">Beet webworm moth</name>
    <dbReference type="NCBI Taxonomy" id="481309"/>
    <lineage>
        <taxon>Eukaryota</taxon>
        <taxon>Metazoa</taxon>
        <taxon>Ecdysozoa</taxon>
        <taxon>Arthropoda</taxon>
        <taxon>Hexapoda</taxon>
        <taxon>Insecta</taxon>
        <taxon>Pterygota</taxon>
        <taxon>Neoptera</taxon>
        <taxon>Endopterygota</taxon>
        <taxon>Lepidoptera</taxon>
        <taxon>Glossata</taxon>
        <taxon>Ditrysia</taxon>
        <taxon>Pyraloidea</taxon>
        <taxon>Crambidae</taxon>
        <taxon>Pyraustinae</taxon>
        <taxon>Loxostege</taxon>
    </lineage>
</organism>
<dbReference type="PANTHER" id="PTHR47331">
    <property type="entry name" value="PHD-TYPE DOMAIN-CONTAINING PROTEIN"/>
    <property type="match status" value="1"/>
</dbReference>
<gene>
    <name evidence="2" type="ORF">ABMA27_002728</name>
</gene>
<dbReference type="Proteomes" id="UP001549920">
    <property type="component" value="Unassembled WGS sequence"/>
</dbReference>
<dbReference type="EMBL" id="JBEUOH010000013">
    <property type="protein sequence ID" value="KAL0880271.1"/>
    <property type="molecule type" value="Genomic_DNA"/>
</dbReference>
<dbReference type="InterPro" id="IPR041588">
    <property type="entry name" value="Integrase_H2C2"/>
</dbReference>
<dbReference type="Gene3D" id="3.30.420.10">
    <property type="entry name" value="Ribonuclease H-like superfamily/Ribonuclease H"/>
    <property type="match status" value="1"/>
</dbReference>
<evidence type="ECO:0000313" key="3">
    <source>
        <dbReference type="Proteomes" id="UP001549920"/>
    </source>
</evidence>
<dbReference type="InterPro" id="IPR036397">
    <property type="entry name" value="RNaseH_sf"/>
</dbReference>
<sequence length="375" mass="42613">MWFQGPDFLQSKTILYQKPKEISTDLETVKVKSHCATASEEHSIWDRFSSLTRMIRVIAYCKRFIHNTRKETSNKLIGILNTQELKEAMICCIRKCQRDHFEHDITIINNNENLPKRSSLRALNPFLDENHILRVGGRLENTQWSGNRKHPILLPKKSHLTDLIIDNAHKQTLHGGPQLMLCYLQSTYWILSAKQRVKAHFKKCVTCFKNANKGQTQLMGQLPAARVTPTRPFKSSGVDYAGPIQIRTAKGRGHKSHKAYICLFVCMVTRAIHLEVVTELTPEGFLQAFKRFVARRGYCTDIWSDNATNFVGASSELKRLFASEKGSMAQEVAEVLATNGCTWHFIPSRSPNFGGLWEAGLGFVMVGDILLKNKP</sequence>
<comment type="caution">
    <text evidence="2">The sequence shown here is derived from an EMBL/GenBank/DDBJ whole genome shotgun (WGS) entry which is preliminary data.</text>
</comment>
<evidence type="ECO:0000259" key="1">
    <source>
        <dbReference type="Pfam" id="PF17921"/>
    </source>
</evidence>